<dbReference type="Proteomes" id="UP000240608">
    <property type="component" value="Unassembled WGS sequence"/>
</dbReference>
<reference evidence="2 3" key="1">
    <citation type="submission" date="2018-03" db="EMBL/GenBank/DDBJ databases">
        <title>Cross-interface Injection: A General Nanoliter Liquid Handling Method Applied to Single Cells Genome Amplification Automated Nanoliter Liquid Handling Applied to Single Cell Multiple Displacement Amplification.</title>
        <authorList>
            <person name="Yun J."/>
            <person name="Xu P."/>
            <person name="Xu J."/>
            <person name="Dai X."/>
            <person name="Wang Y."/>
            <person name="Zheng X."/>
            <person name="Cao C."/>
            <person name="Yi Q."/>
            <person name="Zhu Y."/>
            <person name="Wang L."/>
            <person name="Dong Z."/>
            <person name="Huang Y."/>
            <person name="Huang L."/>
            <person name="Du W."/>
        </authorList>
    </citation>
    <scope>NUCLEOTIDE SEQUENCE [LARGE SCALE GENOMIC DNA]</scope>
    <source>
        <strain evidence="2 3">Z-D1-2</strain>
    </source>
</reference>
<feature type="region of interest" description="Disordered" evidence="1">
    <location>
        <begin position="309"/>
        <end position="356"/>
    </location>
</feature>
<dbReference type="EMBL" id="PYVU01000300">
    <property type="protein sequence ID" value="PTB91839.1"/>
    <property type="molecule type" value="Genomic_DNA"/>
</dbReference>
<evidence type="ECO:0000313" key="3">
    <source>
        <dbReference type="Proteomes" id="UP000240608"/>
    </source>
</evidence>
<gene>
    <name evidence="2" type="ORF">C9994_14880</name>
</gene>
<name>A0A2T4DD94_9BACT</name>
<proteinExistence type="predicted"/>
<evidence type="ECO:0000313" key="2">
    <source>
        <dbReference type="EMBL" id="PTB91839.1"/>
    </source>
</evidence>
<accession>A0A2T4DD94</accession>
<comment type="caution">
    <text evidence="2">The sequence shown here is derived from an EMBL/GenBank/DDBJ whole genome shotgun (WGS) entry which is preliminary data.</text>
</comment>
<evidence type="ECO:0000256" key="1">
    <source>
        <dbReference type="SAM" id="MobiDB-lite"/>
    </source>
</evidence>
<feature type="non-terminal residue" evidence="2">
    <location>
        <position position="1"/>
    </location>
</feature>
<feature type="compositionally biased region" description="Polar residues" evidence="1">
    <location>
        <begin position="316"/>
        <end position="326"/>
    </location>
</feature>
<dbReference type="AlphaFoldDB" id="A0A2T4DD94"/>
<organism evidence="2 3">
    <name type="scientific">Marivirga lumbricoides</name>
    <dbReference type="NCBI Taxonomy" id="1046115"/>
    <lineage>
        <taxon>Bacteria</taxon>
        <taxon>Pseudomonadati</taxon>
        <taxon>Bacteroidota</taxon>
        <taxon>Cytophagia</taxon>
        <taxon>Cytophagales</taxon>
        <taxon>Marivirgaceae</taxon>
        <taxon>Marivirga</taxon>
    </lineage>
</organism>
<protein>
    <submittedName>
        <fullName evidence="2">Uncharacterized protein</fullName>
    </submittedName>
</protein>
<sequence>GGVRRGGGVRKKYLKTNIVAYRTGGGYGIGRADNVISSEYLWSCNGDDEQQIKIAKWLKLDEARFIHEDYQYPIIVTQGEFQHELVSDAEDIKYVRVNLPYINEAKVKSKVSEEGIAILNALGVKYYRKVNEELKVVKEDTKNYPHSDINLPICFGIPDNYRFVHKFRDENGNRDGSKWLMRIQREKAQLGSPTGAKSDLNALKGGNSATDYARDRFTEQKYKEVEIWEKIKSPFESLPTLQEWCHLHGRGDGGPDVSNNLVAGSNHCNTEQAAIELAQRLTTQYSATAYFLRTTAYLFQEPEGTGVVVNTDKHNNSSVISQVQPTSHKKGKKRGREEDDDNDNDKENPVRKKRKTITITQNAETSLAAFIRYRVYTRDGKNDVKLIDYTFEGQSEFFDMNQYRIVNSIVEYTLKGNATPWND</sequence>